<keyword evidence="2" id="KW-1185">Reference proteome</keyword>
<dbReference type="GeneID" id="86155185"/>
<organism evidence="1 2">
    <name type="scientific">Actinobacillus porcinus</name>
    <dbReference type="NCBI Taxonomy" id="51048"/>
    <lineage>
        <taxon>Bacteria</taxon>
        <taxon>Pseudomonadati</taxon>
        <taxon>Pseudomonadota</taxon>
        <taxon>Gammaproteobacteria</taxon>
        <taxon>Pasteurellales</taxon>
        <taxon>Pasteurellaceae</taxon>
        <taxon>Actinobacillus</taxon>
    </lineage>
</organism>
<protein>
    <submittedName>
        <fullName evidence="1">Uncharacterized protein conserved in bacteria</fullName>
    </submittedName>
</protein>
<dbReference type="Proteomes" id="UP000308167">
    <property type="component" value="Unassembled WGS sequence"/>
</dbReference>
<reference evidence="1 2" key="1">
    <citation type="submission" date="2019-05" db="EMBL/GenBank/DDBJ databases">
        <authorList>
            <consortium name="Pathogen Informatics"/>
        </authorList>
    </citation>
    <scope>NUCLEOTIDE SEQUENCE [LARGE SCALE GENOMIC DNA]</scope>
    <source>
        <strain evidence="1 2">NM319</strain>
    </source>
</reference>
<name>A0ABY6TIQ5_9PAST</name>
<dbReference type="InterPro" id="IPR025528">
    <property type="entry name" value="BrnA_antitoxin"/>
</dbReference>
<evidence type="ECO:0000313" key="1">
    <source>
        <dbReference type="EMBL" id="VTU07236.1"/>
    </source>
</evidence>
<gene>
    <name evidence="1" type="ORF">SAMEA1410922_00786</name>
</gene>
<sequence length="97" mass="11311">MNYSNDEEFNIAERPLTQQELNKFQPIEKVLPADKLSILLTHQAEMEKKGVIKPHYKSTKQTVTLHLPLDVVEKFKSTGKNWQAKMNEVLRQYSVNL</sequence>
<dbReference type="RefSeq" id="WP_135709623.1">
    <property type="nucleotide sequence ID" value="NZ_CABFKI010000004.1"/>
</dbReference>
<proteinExistence type="predicted"/>
<dbReference type="EMBL" id="CABFKI010000004">
    <property type="protein sequence ID" value="VTU07236.1"/>
    <property type="molecule type" value="Genomic_DNA"/>
</dbReference>
<accession>A0ABY6TIQ5</accession>
<dbReference type="Pfam" id="PF14384">
    <property type="entry name" value="BrnA_antitoxin"/>
    <property type="match status" value="1"/>
</dbReference>
<comment type="caution">
    <text evidence="1">The sequence shown here is derived from an EMBL/GenBank/DDBJ whole genome shotgun (WGS) entry which is preliminary data.</text>
</comment>
<evidence type="ECO:0000313" key="2">
    <source>
        <dbReference type="Proteomes" id="UP000308167"/>
    </source>
</evidence>